<name>A0A7J6MVL9_PERCH</name>
<keyword evidence="2" id="KW-1185">Reference proteome</keyword>
<proteinExistence type="predicted"/>
<dbReference type="EMBL" id="JAAPAO010000044">
    <property type="protein sequence ID" value="KAF4675669.1"/>
    <property type="molecule type" value="Genomic_DNA"/>
</dbReference>
<sequence>MNERSAPRSLEVRGELEISTPDTSSLWYPNNVEDGVVCATPQRARRCIYLGQSQAYKIRSDRPVLSMLAPRVRDRRDLRKLASTKSSAAWDRTHIALYDSAQLILVDTSNGDQRTLCIGEKESIRSVAGGRGIYSLVGVQDKDTLERSILVLDSRTGNLLAKVNKDASNFIGTIEGDSFIRVFNSFRSDSCMVTKYRVFF</sequence>
<organism evidence="1 2">
    <name type="scientific">Perkinsus chesapeaki</name>
    <name type="common">Clam parasite</name>
    <name type="synonym">Perkinsus andrewsi</name>
    <dbReference type="NCBI Taxonomy" id="330153"/>
    <lineage>
        <taxon>Eukaryota</taxon>
        <taxon>Sar</taxon>
        <taxon>Alveolata</taxon>
        <taxon>Perkinsozoa</taxon>
        <taxon>Perkinsea</taxon>
        <taxon>Perkinsida</taxon>
        <taxon>Perkinsidae</taxon>
        <taxon>Perkinsus</taxon>
    </lineage>
</organism>
<evidence type="ECO:0000313" key="2">
    <source>
        <dbReference type="Proteomes" id="UP000591131"/>
    </source>
</evidence>
<reference evidence="1 2" key="1">
    <citation type="submission" date="2020-04" db="EMBL/GenBank/DDBJ databases">
        <title>Perkinsus chesapeaki whole genome sequence.</title>
        <authorList>
            <person name="Bogema D.R."/>
        </authorList>
    </citation>
    <scope>NUCLEOTIDE SEQUENCE [LARGE SCALE GENOMIC DNA]</scope>
    <source>
        <strain evidence="1">ATCC PRA-425</strain>
    </source>
</reference>
<evidence type="ECO:0000313" key="1">
    <source>
        <dbReference type="EMBL" id="KAF4675669.1"/>
    </source>
</evidence>
<comment type="caution">
    <text evidence="1">The sequence shown here is derived from an EMBL/GenBank/DDBJ whole genome shotgun (WGS) entry which is preliminary data.</text>
</comment>
<gene>
    <name evidence="1" type="ORF">FOL47_007441</name>
</gene>
<dbReference type="Proteomes" id="UP000591131">
    <property type="component" value="Unassembled WGS sequence"/>
</dbReference>
<protein>
    <submittedName>
        <fullName evidence="1">Uncharacterized protein</fullName>
    </submittedName>
</protein>
<accession>A0A7J6MVL9</accession>
<dbReference type="AlphaFoldDB" id="A0A7J6MVL9"/>